<dbReference type="SUPFAM" id="SSF51735">
    <property type="entry name" value="NAD(P)-binding Rossmann-fold domains"/>
    <property type="match status" value="1"/>
</dbReference>
<protein>
    <recommendedName>
        <fullName evidence="1">Enoyl reductase (ER) domain-containing protein</fullName>
    </recommendedName>
</protein>
<evidence type="ECO:0000313" key="2">
    <source>
        <dbReference type="EMBL" id="GAA4283830.1"/>
    </source>
</evidence>
<gene>
    <name evidence="2" type="ORF">GCM10022261_13610</name>
</gene>
<dbReference type="InterPro" id="IPR020843">
    <property type="entry name" value="ER"/>
</dbReference>
<dbReference type="SMART" id="SM00829">
    <property type="entry name" value="PKS_ER"/>
    <property type="match status" value="1"/>
</dbReference>
<proteinExistence type="predicted"/>
<accession>A0ABP8EIW3</accession>
<reference evidence="3" key="1">
    <citation type="journal article" date="2019" name="Int. J. Syst. Evol. Microbiol.">
        <title>The Global Catalogue of Microorganisms (GCM) 10K type strain sequencing project: providing services to taxonomists for standard genome sequencing and annotation.</title>
        <authorList>
            <consortium name="The Broad Institute Genomics Platform"/>
            <consortium name="The Broad Institute Genome Sequencing Center for Infectious Disease"/>
            <person name="Wu L."/>
            <person name="Ma J."/>
        </authorList>
    </citation>
    <scope>NUCLEOTIDE SEQUENCE [LARGE SCALE GENOMIC DNA]</scope>
    <source>
        <strain evidence="3">JCM 17458</strain>
    </source>
</reference>
<dbReference type="InterPro" id="IPR051397">
    <property type="entry name" value="Zn-ADH-like_protein"/>
</dbReference>
<evidence type="ECO:0000259" key="1">
    <source>
        <dbReference type="SMART" id="SM00829"/>
    </source>
</evidence>
<dbReference type="Gene3D" id="3.40.50.720">
    <property type="entry name" value="NAD(P)-binding Rossmann-like Domain"/>
    <property type="match status" value="1"/>
</dbReference>
<evidence type="ECO:0000313" key="3">
    <source>
        <dbReference type="Proteomes" id="UP001501586"/>
    </source>
</evidence>
<dbReference type="EMBL" id="BAABAZ010000004">
    <property type="protein sequence ID" value="GAA4283830.1"/>
    <property type="molecule type" value="Genomic_DNA"/>
</dbReference>
<feature type="domain" description="Enoyl reductase (ER)" evidence="1">
    <location>
        <begin position="1"/>
        <end position="212"/>
    </location>
</feature>
<name>A0ABP8EIW3_9MICO</name>
<keyword evidence="3" id="KW-1185">Reference proteome</keyword>
<comment type="caution">
    <text evidence="2">The sequence shown here is derived from an EMBL/GenBank/DDBJ whole genome shotgun (WGS) entry which is preliminary data.</text>
</comment>
<dbReference type="Proteomes" id="UP001501586">
    <property type="component" value="Unassembled WGS sequence"/>
</dbReference>
<dbReference type="PANTHER" id="PTHR43677:SF4">
    <property type="entry name" value="QUINONE OXIDOREDUCTASE-LIKE PROTEIN 2"/>
    <property type="match status" value="1"/>
</dbReference>
<dbReference type="PANTHER" id="PTHR43677">
    <property type="entry name" value="SHORT-CHAIN DEHYDROGENASE/REDUCTASE"/>
    <property type="match status" value="1"/>
</dbReference>
<organism evidence="2 3">
    <name type="scientific">Brevibacterium daeguense</name>
    <dbReference type="NCBI Taxonomy" id="909936"/>
    <lineage>
        <taxon>Bacteria</taxon>
        <taxon>Bacillati</taxon>
        <taxon>Actinomycetota</taxon>
        <taxon>Actinomycetes</taxon>
        <taxon>Micrococcales</taxon>
        <taxon>Brevibacteriaceae</taxon>
        <taxon>Brevibacterium</taxon>
    </lineage>
</organism>
<dbReference type="Gene3D" id="3.90.180.10">
    <property type="entry name" value="Medium-chain alcohol dehydrogenases, catalytic domain"/>
    <property type="match status" value="1"/>
</dbReference>
<dbReference type="InterPro" id="IPR036291">
    <property type="entry name" value="NAD(P)-bd_dom_sf"/>
</dbReference>
<dbReference type="RefSeq" id="WP_236863914.1">
    <property type="nucleotide sequence ID" value="NZ_BAABAZ010000004.1"/>
</dbReference>
<dbReference type="Pfam" id="PF13602">
    <property type="entry name" value="ADH_zinc_N_2"/>
    <property type="match status" value="1"/>
</dbReference>
<sequence>MTSPSRHLVRIPDSIDFATAAAVPLPATTAYQIVHDAAEVSADQTVLVLGAGGTVGTYVVQLAKKLGATVIGHATGDRLEHLESLGIDRTVDYRAHEFDDPALPGGPIREVDVVVDLIGGEYAVRAVPLTRRDGLVVGVPSGQQQGLGEAATSAGVRWTSLIVEPDHVALTYIADLIENGELEVTPPQVAPLEDVVDVHRKMAAGRMSKTVLKVNA</sequence>